<sequence length="916" mass="98681">MSTQRPLSRLSAFFGSLGRTTGNEAIPPAAAEGEVDEERGEATAQPAGPSQPPPPSAPSQSADTPHSRTFFKRKRPNPHQAWLQHRQEPYKRKRVRALFGTGVLLLVLSIAIALLLFINLLEPIPALIPSANTPGTASLWFALSAALIVAPSLLVFELSSKATHAVHSTSTGMLALALLLVFAIAPLRHSETLLCAPMIGLALIACAWALLSSFVVGRLQVAYALQAPPGIFIPTGEQPHQELPQATAAQASEQTTVDAQHVASGRVSTEAEDDAVADEHTPLLNVYTTSVQRAQRGWRRVVKLTLAIIGTLTISVLIGLQSFNLLLTGTDAGLHPVGDRVWINPTAQLAQDNIAQNRVAATLNSDKTGKNHSIEIPPLPLPDWFLSVPPFQLHVACESSPPHTGHQGLGDAPSRPTALFFAERGVSGQIGARWVRDMVLRAADGDDYGDIGAGRNSTDDGHLSLEKVCFFDRMGYGHSDFVGGAEGVASVRLHTLALYSALGSLGVLNGSYPLDPDRSPVNETIPPQDVLLQRQEQQHHFEADLSQHLSHLLKQDPKVPPAPHHNHSANGTSPPFMLIAQGYGALHARHFAATFPTLVHSILYVDAETPTSFYTDAVSSQSGLRAGYGAWGHAWGLHTPGFLAWDVAPALFEPLGVVRLVGLLFLGRTARDRVLAPRFRGGAHRRDAGGGGWRLFGAGGANGRLLTTSLAERLDANRGAGIIVPDDDADDMVRGQVRYRSKEDDGNNGTIRIGGSRNYHELTKPEVVRLHSEDLAERPTAVLSSFWKIHADVPGWAEIQRSELVKTTRERNGLVGWWRLGSPVRSGSGGDGGEAEGICADSLGKIYCEEAVRKLLAQGDLDARHRRKQREEEEQAKQAGVASLPKSGAVVRESVFDANDDLDPLKPWPSSQRRLQ</sequence>
<feature type="transmembrane region" description="Helical" evidence="2">
    <location>
        <begin position="301"/>
        <end position="320"/>
    </location>
</feature>
<dbReference type="AlphaFoldDB" id="A0AAN6GWK3"/>
<organism evidence="3 4">
    <name type="scientific">Tilletia horrida</name>
    <dbReference type="NCBI Taxonomy" id="155126"/>
    <lineage>
        <taxon>Eukaryota</taxon>
        <taxon>Fungi</taxon>
        <taxon>Dikarya</taxon>
        <taxon>Basidiomycota</taxon>
        <taxon>Ustilaginomycotina</taxon>
        <taxon>Exobasidiomycetes</taxon>
        <taxon>Tilletiales</taxon>
        <taxon>Tilletiaceae</taxon>
        <taxon>Tilletia</taxon>
    </lineage>
</organism>
<dbReference type="EMBL" id="JAPDMZ010000055">
    <property type="protein sequence ID" value="KAK0553035.1"/>
    <property type="molecule type" value="Genomic_DNA"/>
</dbReference>
<feature type="transmembrane region" description="Helical" evidence="2">
    <location>
        <begin position="95"/>
        <end position="118"/>
    </location>
</feature>
<feature type="transmembrane region" description="Helical" evidence="2">
    <location>
        <begin position="165"/>
        <end position="185"/>
    </location>
</feature>
<feature type="transmembrane region" description="Helical" evidence="2">
    <location>
        <begin position="138"/>
        <end position="158"/>
    </location>
</feature>
<dbReference type="InterPro" id="IPR019431">
    <property type="entry name" value="DUF2417"/>
</dbReference>
<dbReference type="Pfam" id="PF10329">
    <property type="entry name" value="DUF2417"/>
    <property type="match status" value="1"/>
</dbReference>
<evidence type="ECO:0000256" key="1">
    <source>
        <dbReference type="SAM" id="MobiDB-lite"/>
    </source>
</evidence>
<keyword evidence="2" id="KW-1133">Transmembrane helix</keyword>
<name>A0AAN6GWK3_9BASI</name>
<feature type="transmembrane region" description="Helical" evidence="2">
    <location>
        <begin position="197"/>
        <end position="216"/>
    </location>
</feature>
<feature type="region of interest" description="Disordered" evidence="1">
    <location>
        <begin position="865"/>
        <end position="916"/>
    </location>
</feature>
<reference evidence="3" key="1">
    <citation type="journal article" date="2023" name="PhytoFront">
        <title>Draft Genome Resources of Seven Strains of Tilletia horrida, Causal Agent of Kernel Smut of Rice.</title>
        <authorList>
            <person name="Khanal S."/>
            <person name="Antony Babu S."/>
            <person name="Zhou X.G."/>
        </authorList>
    </citation>
    <scope>NUCLEOTIDE SEQUENCE</scope>
    <source>
        <strain evidence="3">TX6</strain>
    </source>
</reference>
<gene>
    <name evidence="3" type="ORF">OC846_002651</name>
</gene>
<evidence type="ECO:0000313" key="4">
    <source>
        <dbReference type="Proteomes" id="UP001176517"/>
    </source>
</evidence>
<keyword evidence="4" id="KW-1185">Reference proteome</keyword>
<feature type="region of interest" description="Disordered" evidence="1">
    <location>
        <begin position="1"/>
        <end position="86"/>
    </location>
</feature>
<dbReference type="Proteomes" id="UP001176517">
    <property type="component" value="Unassembled WGS sequence"/>
</dbReference>
<keyword evidence="2" id="KW-0812">Transmembrane</keyword>
<comment type="caution">
    <text evidence="3">The sequence shown here is derived from an EMBL/GenBank/DDBJ whole genome shotgun (WGS) entry which is preliminary data.</text>
</comment>
<accession>A0AAN6GWK3</accession>
<evidence type="ECO:0000313" key="3">
    <source>
        <dbReference type="EMBL" id="KAK0553035.1"/>
    </source>
</evidence>
<keyword evidence="2" id="KW-0472">Membrane</keyword>
<protein>
    <submittedName>
        <fullName evidence="3">Uncharacterized protein</fullName>
    </submittedName>
</protein>
<proteinExistence type="predicted"/>
<evidence type="ECO:0000256" key="2">
    <source>
        <dbReference type="SAM" id="Phobius"/>
    </source>
</evidence>